<feature type="transmembrane region" description="Helical" evidence="1">
    <location>
        <begin position="12"/>
        <end position="35"/>
    </location>
</feature>
<feature type="transmembrane region" description="Helical" evidence="1">
    <location>
        <begin position="47"/>
        <end position="72"/>
    </location>
</feature>
<feature type="transmembrane region" description="Helical" evidence="1">
    <location>
        <begin position="118"/>
        <end position="144"/>
    </location>
</feature>
<keyword evidence="1" id="KW-0812">Transmembrane</keyword>
<feature type="domain" description="DUF6534" evidence="2">
    <location>
        <begin position="170"/>
        <end position="250"/>
    </location>
</feature>
<dbReference type="AlphaFoldDB" id="A0A067SZ20"/>
<keyword evidence="1" id="KW-1133">Transmembrane helix</keyword>
<feature type="transmembrane region" description="Helical" evidence="1">
    <location>
        <begin position="205"/>
        <end position="225"/>
    </location>
</feature>
<evidence type="ECO:0000313" key="3">
    <source>
        <dbReference type="EMBL" id="KDR71983.1"/>
    </source>
</evidence>
<feature type="transmembrane region" description="Helical" evidence="1">
    <location>
        <begin position="84"/>
        <end position="106"/>
    </location>
</feature>
<dbReference type="PANTHER" id="PTHR40465:SF1">
    <property type="entry name" value="DUF6534 DOMAIN-CONTAINING PROTEIN"/>
    <property type="match status" value="1"/>
</dbReference>
<name>A0A067SZ20_GALM3</name>
<organism evidence="3 4">
    <name type="scientific">Galerina marginata (strain CBS 339.88)</name>
    <dbReference type="NCBI Taxonomy" id="685588"/>
    <lineage>
        <taxon>Eukaryota</taxon>
        <taxon>Fungi</taxon>
        <taxon>Dikarya</taxon>
        <taxon>Basidiomycota</taxon>
        <taxon>Agaricomycotina</taxon>
        <taxon>Agaricomycetes</taxon>
        <taxon>Agaricomycetidae</taxon>
        <taxon>Agaricales</taxon>
        <taxon>Agaricineae</taxon>
        <taxon>Strophariaceae</taxon>
        <taxon>Galerina</taxon>
    </lineage>
</organism>
<keyword evidence="1" id="KW-0472">Membrane</keyword>
<evidence type="ECO:0000256" key="1">
    <source>
        <dbReference type="SAM" id="Phobius"/>
    </source>
</evidence>
<feature type="transmembrane region" description="Helical" evidence="1">
    <location>
        <begin position="164"/>
        <end position="184"/>
    </location>
</feature>
<dbReference type="InterPro" id="IPR045339">
    <property type="entry name" value="DUF6534"/>
</dbReference>
<protein>
    <recommendedName>
        <fullName evidence="2">DUF6534 domain-containing protein</fullName>
    </recommendedName>
</protein>
<reference evidence="4" key="1">
    <citation type="journal article" date="2014" name="Proc. Natl. Acad. Sci. U.S.A.">
        <title>Extensive sampling of basidiomycete genomes demonstrates inadequacy of the white-rot/brown-rot paradigm for wood decay fungi.</title>
        <authorList>
            <person name="Riley R."/>
            <person name="Salamov A.A."/>
            <person name="Brown D.W."/>
            <person name="Nagy L.G."/>
            <person name="Floudas D."/>
            <person name="Held B.W."/>
            <person name="Levasseur A."/>
            <person name="Lombard V."/>
            <person name="Morin E."/>
            <person name="Otillar R."/>
            <person name="Lindquist E.A."/>
            <person name="Sun H."/>
            <person name="LaButti K.M."/>
            <person name="Schmutz J."/>
            <person name="Jabbour D."/>
            <person name="Luo H."/>
            <person name="Baker S.E."/>
            <person name="Pisabarro A.G."/>
            <person name="Walton J.D."/>
            <person name="Blanchette R.A."/>
            <person name="Henrissat B."/>
            <person name="Martin F."/>
            <person name="Cullen D."/>
            <person name="Hibbett D.S."/>
            <person name="Grigoriev I.V."/>
        </authorList>
    </citation>
    <scope>NUCLEOTIDE SEQUENCE [LARGE SCALE GENOMIC DNA]</scope>
    <source>
        <strain evidence="4">CBS 339.88</strain>
    </source>
</reference>
<dbReference type="EMBL" id="KL142390">
    <property type="protein sequence ID" value="KDR71983.1"/>
    <property type="molecule type" value="Genomic_DNA"/>
</dbReference>
<accession>A0A067SZ20</accession>
<evidence type="ECO:0000259" key="2">
    <source>
        <dbReference type="Pfam" id="PF20152"/>
    </source>
</evidence>
<evidence type="ECO:0000313" key="4">
    <source>
        <dbReference type="Proteomes" id="UP000027222"/>
    </source>
</evidence>
<dbReference type="HOGENOM" id="CLU_046025_5_3_1"/>
<proteinExistence type="predicted"/>
<dbReference type="STRING" id="685588.A0A067SZ20"/>
<dbReference type="Pfam" id="PF20152">
    <property type="entry name" value="DUF6534"/>
    <property type="match status" value="1"/>
</dbReference>
<dbReference type="Proteomes" id="UP000027222">
    <property type="component" value="Unassembled WGS sequence"/>
</dbReference>
<dbReference type="OrthoDB" id="2535105at2759"/>
<dbReference type="PANTHER" id="PTHR40465">
    <property type="entry name" value="CHROMOSOME 1, WHOLE GENOME SHOTGUN SEQUENCE"/>
    <property type="match status" value="1"/>
</dbReference>
<gene>
    <name evidence="3" type="ORF">GALMADRAFT_143336</name>
</gene>
<keyword evidence="4" id="KW-1185">Reference proteome</keyword>
<sequence length="250" mass="27147">MPTPDLNDTFGALLIGVVISAGLFGVTCSQVFYYSQNYTSDGIVIKGVVATLLILEGLHSAFNIHAVYYYTILNYLNPLGLLQATWSIIMTLGVSSLIIFVVHLFYVRRVYHLSRKNIPLVALLVTLSLGHFATAVAVTGLAFQLKLFTAVSTKGGRLLGIVDASLSLTVATDILTAASLSFYLHTNRSGIESTDTMINKLMTYAINNGVLTSLFDIIIVIFVTVEPDNLVFLAVHQIIGNLYTNSMMAT</sequence>